<dbReference type="PROSITE" id="PS51278">
    <property type="entry name" value="GATASE_TYPE_2"/>
    <property type="match status" value="1"/>
</dbReference>
<evidence type="ECO:0000256" key="1">
    <source>
        <dbReference type="SAM" id="MobiDB-lite"/>
    </source>
</evidence>
<gene>
    <name evidence="3" type="ORF">TK11N_06680</name>
    <name evidence="4" type="ORF">TK2N_06860</name>
</gene>
<feature type="region of interest" description="Disordered" evidence="1">
    <location>
        <begin position="30"/>
        <end position="54"/>
    </location>
</feature>
<evidence type="ECO:0000259" key="2">
    <source>
        <dbReference type="PROSITE" id="PS51278"/>
    </source>
</evidence>
<dbReference type="EMBL" id="BKBO01000007">
    <property type="protein sequence ID" value="GEQ48816.1"/>
    <property type="molecule type" value="Genomic_DNA"/>
</dbReference>
<dbReference type="Proteomes" id="UP000886597">
    <property type="component" value="Unassembled WGS sequence"/>
</dbReference>
<comment type="caution">
    <text evidence="4">The sequence shown here is derived from an EMBL/GenBank/DDBJ whole genome shotgun (WGS) entry which is preliminary data.</text>
</comment>
<evidence type="ECO:0000313" key="3">
    <source>
        <dbReference type="EMBL" id="GEQ48816.1"/>
    </source>
</evidence>
<dbReference type="SUPFAM" id="SSF56235">
    <property type="entry name" value="N-terminal nucleophile aminohydrolases (Ntn hydrolases)"/>
    <property type="match status" value="1"/>
</dbReference>
<dbReference type="InterPro" id="IPR017932">
    <property type="entry name" value="GATase_2_dom"/>
</dbReference>
<evidence type="ECO:0000313" key="4">
    <source>
        <dbReference type="EMBL" id="GEQ53842.1"/>
    </source>
</evidence>
<evidence type="ECO:0000313" key="6">
    <source>
        <dbReference type="Proteomes" id="UP000886607"/>
    </source>
</evidence>
<accession>A0AAN4RK05</accession>
<dbReference type="Gene3D" id="3.60.20.10">
    <property type="entry name" value="Glutamine Phosphoribosylpyrophosphate, subunit 1, domain 1"/>
    <property type="match status" value="1"/>
</dbReference>
<protein>
    <recommendedName>
        <fullName evidence="2">Glutamine amidotransferase type-2 domain-containing protein</fullName>
    </recommendedName>
</protein>
<name>A0AAN4RK05_9ENTE</name>
<feature type="domain" description="Glutamine amidotransferase type-2" evidence="2">
    <location>
        <begin position="2"/>
        <end position="54"/>
    </location>
</feature>
<proteinExistence type="predicted"/>
<reference evidence="4" key="1">
    <citation type="submission" date="2019-08" db="EMBL/GenBank/DDBJ databases">
        <authorList>
            <person name="Ishikawa M."/>
            <person name="Suzuki T."/>
            <person name="Matsutani M."/>
        </authorList>
    </citation>
    <scope>NUCLEOTIDE SEQUENCE</scope>
    <source>
        <strain evidence="4">7C1</strain>
        <strain evidence="3">8C4</strain>
    </source>
</reference>
<dbReference type="AlphaFoldDB" id="A0AAN4RK05"/>
<dbReference type="Proteomes" id="UP000886607">
    <property type="component" value="Unassembled WGS sequence"/>
</dbReference>
<keyword evidence="6" id="KW-1185">Reference proteome</keyword>
<dbReference type="InterPro" id="IPR029055">
    <property type="entry name" value="Ntn_hydrolases_N"/>
</dbReference>
<dbReference type="EMBL" id="BKBQ01000008">
    <property type="protein sequence ID" value="GEQ53842.1"/>
    <property type="molecule type" value="Genomic_DNA"/>
</dbReference>
<organism evidence="4 5">
    <name type="scientific">Tetragenococcus koreensis</name>
    <dbReference type="NCBI Taxonomy" id="290335"/>
    <lineage>
        <taxon>Bacteria</taxon>
        <taxon>Bacillati</taxon>
        <taxon>Bacillota</taxon>
        <taxon>Bacilli</taxon>
        <taxon>Lactobacillales</taxon>
        <taxon>Enterococcaceae</taxon>
        <taxon>Tetragenococcus</taxon>
    </lineage>
</organism>
<reference evidence="4" key="2">
    <citation type="journal article" date="2020" name="Int. Dairy J.">
        <title>Lactic acid bacterial diversity in Brie cheese focusing on salt concentration and pH of isolation medium and characterisation of halophilic and alkaliphilic lactic acid bacterial isolates.</title>
        <authorList>
            <person name="Unno R."/>
            <person name="Matsutani M."/>
            <person name="Suzuki T."/>
            <person name="Kodama K."/>
            <person name="Matsushita H."/>
            <person name="Yamasato K."/>
            <person name="Koizumi Y."/>
            <person name="Ishikawa M."/>
        </authorList>
    </citation>
    <scope>NUCLEOTIDE SEQUENCE</scope>
    <source>
        <strain evidence="4">7C1</strain>
        <strain evidence="3">8C4</strain>
    </source>
</reference>
<sequence>MCGIVGFVNNTYSFEEKNEQIEQMMERIAHRGPDNSGKFIDGGGGTRLPSFEHY</sequence>
<evidence type="ECO:0000313" key="5">
    <source>
        <dbReference type="Proteomes" id="UP000886597"/>
    </source>
</evidence>